<dbReference type="EMBL" id="JAMKFB020000008">
    <property type="protein sequence ID" value="KAL0186335.1"/>
    <property type="molecule type" value="Genomic_DNA"/>
</dbReference>
<dbReference type="Proteomes" id="UP001529510">
    <property type="component" value="Unassembled WGS sequence"/>
</dbReference>
<proteinExistence type="predicted"/>
<feature type="non-terminal residue" evidence="1">
    <location>
        <position position="52"/>
    </location>
</feature>
<protein>
    <submittedName>
        <fullName evidence="1">Uncharacterized protein</fullName>
    </submittedName>
</protein>
<feature type="non-terminal residue" evidence="1">
    <location>
        <position position="1"/>
    </location>
</feature>
<evidence type="ECO:0000313" key="2">
    <source>
        <dbReference type="Proteomes" id="UP001529510"/>
    </source>
</evidence>
<name>A0ABD0QJW5_CIRMR</name>
<dbReference type="AlphaFoldDB" id="A0ABD0QJW5"/>
<comment type="caution">
    <text evidence="1">The sequence shown here is derived from an EMBL/GenBank/DDBJ whole genome shotgun (WGS) entry which is preliminary data.</text>
</comment>
<dbReference type="PANTHER" id="PTHR13136:SF16">
    <property type="entry name" value="KAT8 REGULATORY NSL COMPLEX SUBUNIT 3"/>
    <property type="match status" value="1"/>
</dbReference>
<dbReference type="PANTHER" id="PTHR13136">
    <property type="entry name" value="TESTIS DEVELOPMENT PROTEIN PRTD"/>
    <property type="match status" value="1"/>
</dbReference>
<organism evidence="1 2">
    <name type="scientific">Cirrhinus mrigala</name>
    <name type="common">Mrigala</name>
    <dbReference type="NCBI Taxonomy" id="683832"/>
    <lineage>
        <taxon>Eukaryota</taxon>
        <taxon>Metazoa</taxon>
        <taxon>Chordata</taxon>
        <taxon>Craniata</taxon>
        <taxon>Vertebrata</taxon>
        <taxon>Euteleostomi</taxon>
        <taxon>Actinopterygii</taxon>
        <taxon>Neopterygii</taxon>
        <taxon>Teleostei</taxon>
        <taxon>Ostariophysi</taxon>
        <taxon>Cypriniformes</taxon>
        <taxon>Cyprinidae</taxon>
        <taxon>Labeoninae</taxon>
        <taxon>Labeonini</taxon>
        <taxon>Cirrhinus</taxon>
    </lineage>
</organism>
<keyword evidence="2" id="KW-1185">Reference proteome</keyword>
<gene>
    <name evidence="1" type="ORF">M9458_018005</name>
</gene>
<evidence type="ECO:0000313" key="1">
    <source>
        <dbReference type="EMBL" id="KAL0186335.1"/>
    </source>
</evidence>
<dbReference type="InterPro" id="IPR026555">
    <property type="entry name" value="NSL3/Tex30"/>
</dbReference>
<sequence length="52" mass="5724">DVDDPLLDMKTPVLFVVGQNALQCSPENMEEFREKIQADNSMVVVGGSDDNL</sequence>
<accession>A0ABD0QJW5</accession>
<reference evidence="1 2" key="1">
    <citation type="submission" date="2024-05" db="EMBL/GenBank/DDBJ databases">
        <title>Genome sequencing and assembly of Indian major carp, Cirrhinus mrigala (Hamilton, 1822).</title>
        <authorList>
            <person name="Mohindra V."/>
            <person name="Chowdhury L.M."/>
            <person name="Lal K."/>
            <person name="Jena J.K."/>
        </authorList>
    </citation>
    <scope>NUCLEOTIDE SEQUENCE [LARGE SCALE GENOMIC DNA]</scope>
    <source>
        <strain evidence="1">CM1030</strain>
        <tissue evidence="1">Blood</tissue>
    </source>
</reference>